<name>A0ACC0DA22_9PEZI</name>
<reference evidence="1 2" key="1">
    <citation type="journal article" date="2022" name="New Phytol.">
        <title>Ecological generalism drives hyperdiversity of secondary metabolite gene clusters in xylarialean endophytes.</title>
        <authorList>
            <person name="Franco M.E.E."/>
            <person name="Wisecaver J.H."/>
            <person name="Arnold A.E."/>
            <person name="Ju Y.M."/>
            <person name="Slot J.C."/>
            <person name="Ahrendt S."/>
            <person name="Moore L.P."/>
            <person name="Eastman K.E."/>
            <person name="Scott K."/>
            <person name="Konkel Z."/>
            <person name="Mondo S.J."/>
            <person name="Kuo A."/>
            <person name="Hayes R.D."/>
            <person name="Haridas S."/>
            <person name="Andreopoulos B."/>
            <person name="Riley R."/>
            <person name="LaButti K."/>
            <person name="Pangilinan J."/>
            <person name="Lipzen A."/>
            <person name="Amirebrahimi M."/>
            <person name="Yan J."/>
            <person name="Adam C."/>
            <person name="Keymanesh K."/>
            <person name="Ng V."/>
            <person name="Louie K."/>
            <person name="Northen T."/>
            <person name="Drula E."/>
            <person name="Henrissat B."/>
            <person name="Hsieh H.M."/>
            <person name="Youens-Clark K."/>
            <person name="Lutzoni F."/>
            <person name="Miadlikowska J."/>
            <person name="Eastwood D.C."/>
            <person name="Hamelin R.C."/>
            <person name="Grigoriev I.V."/>
            <person name="U'Ren J.M."/>
        </authorList>
    </citation>
    <scope>NUCLEOTIDE SEQUENCE [LARGE SCALE GENOMIC DNA]</scope>
    <source>
        <strain evidence="1 2">ER1909</strain>
    </source>
</reference>
<keyword evidence="2" id="KW-1185">Reference proteome</keyword>
<proteinExistence type="predicted"/>
<gene>
    <name evidence="1" type="ORF">F4821DRAFT_59987</name>
</gene>
<organism evidence="1 2">
    <name type="scientific">Hypoxylon rubiginosum</name>
    <dbReference type="NCBI Taxonomy" id="110542"/>
    <lineage>
        <taxon>Eukaryota</taxon>
        <taxon>Fungi</taxon>
        <taxon>Dikarya</taxon>
        <taxon>Ascomycota</taxon>
        <taxon>Pezizomycotina</taxon>
        <taxon>Sordariomycetes</taxon>
        <taxon>Xylariomycetidae</taxon>
        <taxon>Xylariales</taxon>
        <taxon>Hypoxylaceae</taxon>
        <taxon>Hypoxylon</taxon>
    </lineage>
</organism>
<accession>A0ACC0DA22</accession>
<comment type="caution">
    <text evidence="1">The sequence shown here is derived from an EMBL/GenBank/DDBJ whole genome shotgun (WGS) entry which is preliminary data.</text>
</comment>
<evidence type="ECO:0000313" key="2">
    <source>
        <dbReference type="Proteomes" id="UP001497680"/>
    </source>
</evidence>
<evidence type="ECO:0000313" key="1">
    <source>
        <dbReference type="EMBL" id="KAI6089230.1"/>
    </source>
</evidence>
<protein>
    <submittedName>
        <fullName evidence="1">Uncharacterized protein</fullName>
    </submittedName>
</protein>
<dbReference type="EMBL" id="MU394296">
    <property type="protein sequence ID" value="KAI6089230.1"/>
    <property type="molecule type" value="Genomic_DNA"/>
</dbReference>
<dbReference type="Proteomes" id="UP001497680">
    <property type="component" value="Unassembled WGS sequence"/>
</dbReference>
<sequence length="160" mass="17620">MWLVGWWKPTATVIMPRCTLCNKTYSEGTLRDHKASSHLGVVCHFPGNNYANLPNEDDDEMTKRLLAINRQHGGGGGESGNRFYCCWPNCGHKKEDFVSEKNLGRHLATQQRHAGVRLGTVRLYPDQIPTSLNVPNAGPAGPQNSAGAMGEMDVDGKEEE</sequence>